<accession>A0ACD2ZZG0</accession>
<proteinExistence type="predicted"/>
<reference evidence="1 2" key="1">
    <citation type="journal article" date="2019" name="Nat. Ecol. Evol.">
        <title>Megaphylogeny resolves global patterns of mushroom evolution.</title>
        <authorList>
            <person name="Varga T."/>
            <person name="Krizsan K."/>
            <person name="Foldi C."/>
            <person name="Dima B."/>
            <person name="Sanchez-Garcia M."/>
            <person name="Sanchez-Ramirez S."/>
            <person name="Szollosi G.J."/>
            <person name="Szarkandi J.G."/>
            <person name="Papp V."/>
            <person name="Albert L."/>
            <person name="Andreopoulos W."/>
            <person name="Angelini C."/>
            <person name="Antonin V."/>
            <person name="Barry K.W."/>
            <person name="Bougher N.L."/>
            <person name="Buchanan P."/>
            <person name="Buyck B."/>
            <person name="Bense V."/>
            <person name="Catcheside P."/>
            <person name="Chovatia M."/>
            <person name="Cooper J."/>
            <person name="Damon W."/>
            <person name="Desjardin D."/>
            <person name="Finy P."/>
            <person name="Geml J."/>
            <person name="Haridas S."/>
            <person name="Hughes K."/>
            <person name="Justo A."/>
            <person name="Karasinski D."/>
            <person name="Kautmanova I."/>
            <person name="Kiss B."/>
            <person name="Kocsube S."/>
            <person name="Kotiranta H."/>
            <person name="LaButti K.M."/>
            <person name="Lechner B.E."/>
            <person name="Liimatainen K."/>
            <person name="Lipzen A."/>
            <person name="Lukacs Z."/>
            <person name="Mihaltcheva S."/>
            <person name="Morgado L.N."/>
            <person name="Niskanen T."/>
            <person name="Noordeloos M.E."/>
            <person name="Ohm R.A."/>
            <person name="Ortiz-Santana B."/>
            <person name="Ovrebo C."/>
            <person name="Racz N."/>
            <person name="Riley R."/>
            <person name="Savchenko A."/>
            <person name="Shiryaev A."/>
            <person name="Soop K."/>
            <person name="Spirin V."/>
            <person name="Szebenyi C."/>
            <person name="Tomsovsky M."/>
            <person name="Tulloss R.E."/>
            <person name="Uehling J."/>
            <person name="Grigoriev I.V."/>
            <person name="Vagvolgyi C."/>
            <person name="Papp T."/>
            <person name="Martin F.M."/>
            <person name="Miettinen O."/>
            <person name="Hibbett D.S."/>
            <person name="Nagy L.G."/>
        </authorList>
    </citation>
    <scope>NUCLEOTIDE SEQUENCE [LARGE SCALE GENOMIC DNA]</scope>
    <source>
        <strain evidence="1 2">NL-1719</strain>
    </source>
</reference>
<name>A0ACD2ZZG0_9AGAR</name>
<sequence>MSVPLFALGPHALSFGRWDFHDEGYLWVNDSFDGYGPSGTPFLCSIIGNVQEEGLKCDGYGDYHAKAMKTLDTAGFSLVIARPTEAGRGKQFDDALSAVNAIHESVTRPEKTKGPVRLMDNQTFLHFYRSVLDDNWFFSPLDVYDAQGRRIAAGNVRDAMVKKDVQVVFTMLNRVEYSKRSITAMIDHVQLLDP</sequence>
<dbReference type="Proteomes" id="UP000308600">
    <property type="component" value="Unassembled WGS sequence"/>
</dbReference>
<organism evidence="1 2">
    <name type="scientific">Pluteus cervinus</name>
    <dbReference type="NCBI Taxonomy" id="181527"/>
    <lineage>
        <taxon>Eukaryota</taxon>
        <taxon>Fungi</taxon>
        <taxon>Dikarya</taxon>
        <taxon>Basidiomycota</taxon>
        <taxon>Agaricomycotina</taxon>
        <taxon>Agaricomycetes</taxon>
        <taxon>Agaricomycetidae</taxon>
        <taxon>Agaricales</taxon>
        <taxon>Pluteineae</taxon>
        <taxon>Pluteaceae</taxon>
        <taxon>Pluteus</taxon>
    </lineage>
</organism>
<evidence type="ECO:0000313" key="1">
    <source>
        <dbReference type="EMBL" id="TFK58968.1"/>
    </source>
</evidence>
<protein>
    <submittedName>
        <fullName evidence="1">Uncharacterized protein</fullName>
    </submittedName>
</protein>
<evidence type="ECO:0000313" key="2">
    <source>
        <dbReference type="Proteomes" id="UP000308600"/>
    </source>
</evidence>
<gene>
    <name evidence="1" type="ORF">BDN72DRAFT_865535</name>
</gene>
<keyword evidence="2" id="KW-1185">Reference proteome</keyword>
<dbReference type="EMBL" id="ML209124">
    <property type="protein sequence ID" value="TFK58968.1"/>
    <property type="molecule type" value="Genomic_DNA"/>
</dbReference>